<evidence type="ECO:0008006" key="4">
    <source>
        <dbReference type="Google" id="ProtNLM"/>
    </source>
</evidence>
<keyword evidence="3" id="KW-1185">Reference proteome</keyword>
<accession>A0ABV6YXY5</accession>
<keyword evidence="1" id="KW-1133">Transmembrane helix</keyword>
<protein>
    <recommendedName>
        <fullName evidence="4">CN hydrolase domain-containing protein</fullName>
    </recommendedName>
</protein>
<organism evidence="2 3">
    <name type="scientific">candidate division CSSED10-310 bacterium</name>
    <dbReference type="NCBI Taxonomy" id="2855610"/>
    <lineage>
        <taxon>Bacteria</taxon>
        <taxon>Bacteria division CSSED10-310</taxon>
    </lineage>
</organism>
<feature type="transmembrane region" description="Helical" evidence="1">
    <location>
        <begin position="251"/>
        <end position="269"/>
    </location>
</feature>
<comment type="caution">
    <text evidence="2">The sequence shown here is derived from an EMBL/GenBank/DDBJ whole genome shotgun (WGS) entry which is preliminary data.</text>
</comment>
<dbReference type="Proteomes" id="UP001594351">
    <property type="component" value="Unassembled WGS sequence"/>
</dbReference>
<evidence type="ECO:0000313" key="2">
    <source>
        <dbReference type="EMBL" id="MFC1851043.1"/>
    </source>
</evidence>
<name>A0ABV6YXY5_UNCC1</name>
<feature type="transmembrane region" description="Helical" evidence="1">
    <location>
        <begin position="14"/>
        <end position="33"/>
    </location>
</feature>
<gene>
    <name evidence="2" type="ORF">ACFL27_12690</name>
</gene>
<reference evidence="2 3" key="1">
    <citation type="submission" date="2024-09" db="EMBL/GenBank/DDBJ databases">
        <title>Laminarin stimulates single cell rates of sulfate reduction while oxygen inhibits transcriptomic activity in coastal marine sediment.</title>
        <authorList>
            <person name="Lindsay M."/>
            <person name="Orcutt B."/>
            <person name="Emerson D."/>
            <person name="Stepanauskas R."/>
            <person name="D'Angelo T."/>
        </authorList>
    </citation>
    <scope>NUCLEOTIDE SEQUENCE [LARGE SCALE GENOMIC DNA]</scope>
    <source>
        <strain evidence="2">SAG AM-311-K15</strain>
    </source>
</reference>
<keyword evidence="1" id="KW-0812">Transmembrane</keyword>
<evidence type="ECO:0000313" key="3">
    <source>
        <dbReference type="Proteomes" id="UP001594351"/>
    </source>
</evidence>
<sequence>MDILQKLQSLDRRYIFFLIALTVIIPLVAPLNLKITPSPAVEAGFKCVQDLPEGSKILLAYDFEPSVEPELGPMGQAFIHHCCLKKHKIIGMALWPAGQVLLESALNSVARDRHQYRYGIDYVNLGFMAGNQVVITSLGESFPKTYPRDFDDTPISKIPLMNGIINYSNIDLIIDVSAGDPGIPYWVMYAGTAYGKKVIGGCTAVSAPQLYPYYSSGQLVSLLGGLKGAAEYETLVQYPGSATRGMDAQSVAHMLIIFFVIVGNITFYLEKRRQKTRSRF</sequence>
<keyword evidence="1" id="KW-0472">Membrane</keyword>
<dbReference type="EMBL" id="JBHPBY010000146">
    <property type="protein sequence ID" value="MFC1851043.1"/>
    <property type="molecule type" value="Genomic_DNA"/>
</dbReference>
<evidence type="ECO:0000256" key="1">
    <source>
        <dbReference type="SAM" id="Phobius"/>
    </source>
</evidence>
<proteinExistence type="predicted"/>